<evidence type="ECO:0000256" key="2">
    <source>
        <dbReference type="SAM" id="Phobius"/>
    </source>
</evidence>
<feature type="coiled-coil region" evidence="1">
    <location>
        <begin position="104"/>
        <end position="135"/>
    </location>
</feature>
<keyword evidence="2" id="KW-0472">Membrane</keyword>
<name>A0ABY9Z2D6_9GAMM</name>
<evidence type="ECO:0000256" key="1">
    <source>
        <dbReference type="SAM" id="Coils"/>
    </source>
</evidence>
<dbReference type="RefSeq" id="WP_311885337.1">
    <property type="nucleotide sequence ID" value="NZ_CP119391.1"/>
</dbReference>
<sequence length="272" mass="30414">MYWWFGGVLLGAILGAPFLIAGNSLAQSMFGLLTTVTATAVGIFATWKYSQKTKQEELTRYGLLAWRNIDALSVKIQQQIAEGEARTDVLESWLLDVDQAKWAWRDLLRELFELQKRLEAEREEVAIKYKAKMDEASSEADRRRLERELRVELAKIGGKAPLPLRETEDVLCPNCGQDVQTMIGSDVGSTSWPNCGGCGATFPVHRKGDSEIVVNEDAVKLPVNGECPHCGAEHTWKVPAERSIRFRYTCNQCDEGIQCLGDADDFSVEKVQ</sequence>
<evidence type="ECO:0000313" key="4">
    <source>
        <dbReference type="Proteomes" id="UP001301869"/>
    </source>
</evidence>
<reference evidence="3 4" key="1">
    <citation type="submission" date="2023-03" db="EMBL/GenBank/DDBJ databases">
        <title>Halomonas sp. nov., isolated from Korean tranditional fermented seafood 'Jeotgal'.</title>
        <authorList>
            <person name="Kim B."/>
            <person name="Shin N.-R."/>
        </authorList>
    </citation>
    <scope>NUCLEOTIDE SEQUENCE [LARGE SCALE GENOMIC DNA]</scope>
    <source>
        <strain evidence="3 4">SG2L-4</strain>
    </source>
</reference>
<keyword evidence="2" id="KW-0812">Transmembrane</keyword>
<proteinExistence type="predicted"/>
<organism evidence="3 4">
    <name type="scientific">Halomonas piscis</name>
    <dbReference type="NCBI Taxonomy" id="3031727"/>
    <lineage>
        <taxon>Bacteria</taxon>
        <taxon>Pseudomonadati</taxon>
        <taxon>Pseudomonadota</taxon>
        <taxon>Gammaproteobacteria</taxon>
        <taxon>Oceanospirillales</taxon>
        <taxon>Halomonadaceae</taxon>
        <taxon>Halomonas</taxon>
    </lineage>
</organism>
<protein>
    <submittedName>
        <fullName evidence="3">Uncharacterized protein</fullName>
    </submittedName>
</protein>
<feature type="transmembrane region" description="Helical" evidence="2">
    <location>
        <begin position="25"/>
        <end position="47"/>
    </location>
</feature>
<keyword evidence="4" id="KW-1185">Reference proteome</keyword>
<accession>A0ABY9Z2D6</accession>
<evidence type="ECO:0000313" key="3">
    <source>
        <dbReference type="EMBL" id="WNK21302.1"/>
    </source>
</evidence>
<dbReference type="EMBL" id="CP119391">
    <property type="protein sequence ID" value="WNK21302.1"/>
    <property type="molecule type" value="Genomic_DNA"/>
</dbReference>
<dbReference type="Proteomes" id="UP001301869">
    <property type="component" value="Chromosome"/>
</dbReference>
<gene>
    <name evidence="3" type="ORF">P1P91_06410</name>
</gene>
<keyword evidence="1" id="KW-0175">Coiled coil</keyword>
<keyword evidence="2" id="KW-1133">Transmembrane helix</keyword>